<sequence length="52" mass="5540">GGIRSGMGYVGAANLQELHDNAQFIEMSGAGLKESHPHDVQITNEAPNYSVQ</sequence>
<accession>A0A930WGJ3</accession>
<feature type="non-terminal residue" evidence="3">
    <location>
        <position position="1"/>
    </location>
</feature>
<evidence type="ECO:0000313" key="3">
    <source>
        <dbReference type="EMBL" id="MBF1713842.1"/>
    </source>
</evidence>
<dbReference type="EMBL" id="JABZYP010000057">
    <property type="protein sequence ID" value="MBF1713842.1"/>
    <property type="molecule type" value="Genomic_DNA"/>
</dbReference>
<reference evidence="3" key="1">
    <citation type="submission" date="2020-04" db="EMBL/GenBank/DDBJ databases">
        <title>Deep metagenomics examines the oral microbiome during advanced dental caries in children, revealing novel taxa and co-occurrences with host molecules.</title>
        <authorList>
            <person name="Baker J.L."/>
            <person name="Morton J.T."/>
            <person name="Dinis M."/>
            <person name="Alvarez R."/>
            <person name="Tran N.C."/>
            <person name="Knight R."/>
            <person name="Edlund A."/>
        </authorList>
    </citation>
    <scope>NUCLEOTIDE SEQUENCE</scope>
    <source>
        <strain evidence="3">JCVI_23_bin.22</strain>
    </source>
</reference>
<dbReference type="AlphaFoldDB" id="A0A930WGJ3"/>
<name>A0A930WGJ3_STRIT</name>
<feature type="region of interest" description="Disordered" evidence="1">
    <location>
        <begin position="32"/>
        <end position="52"/>
    </location>
</feature>
<organism evidence="3 4">
    <name type="scientific">Streptococcus intermedius</name>
    <dbReference type="NCBI Taxonomy" id="1338"/>
    <lineage>
        <taxon>Bacteria</taxon>
        <taxon>Bacillati</taxon>
        <taxon>Bacillota</taxon>
        <taxon>Bacilli</taxon>
        <taxon>Lactobacillales</taxon>
        <taxon>Streptococcaceae</taxon>
        <taxon>Streptococcus</taxon>
        <taxon>Streptococcus anginosus group</taxon>
    </lineage>
</organism>
<dbReference type="Gene3D" id="3.20.20.70">
    <property type="entry name" value="Aldolase class I"/>
    <property type="match status" value="1"/>
</dbReference>
<dbReference type="Proteomes" id="UP000721045">
    <property type="component" value="Unassembled WGS sequence"/>
</dbReference>
<dbReference type="InterPro" id="IPR001093">
    <property type="entry name" value="IMP_DH_GMPRt"/>
</dbReference>
<proteinExistence type="predicted"/>
<feature type="compositionally biased region" description="Polar residues" evidence="1">
    <location>
        <begin position="41"/>
        <end position="52"/>
    </location>
</feature>
<dbReference type="InterPro" id="IPR013785">
    <property type="entry name" value="Aldolase_TIM"/>
</dbReference>
<evidence type="ECO:0000256" key="1">
    <source>
        <dbReference type="SAM" id="MobiDB-lite"/>
    </source>
</evidence>
<dbReference type="GO" id="GO:0003824">
    <property type="term" value="F:catalytic activity"/>
    <property type="evidence" value="ECO:0007669"/>
    <property type="project" value="InterPro"/>
</dbReference>
<feature type="domain" description="IMP dehydrogenase/GMP reductase" evidence="2">
    <location>
        <begin position="1"/>
        <end position="38"/>
    </location>
</feature>
<gene>
    <name evidence="3" type="ORF">HXO88_09005</name>
</gene>
<dbReference type="Pfam" id="PF00478">
    <property type="entry name" value="IMPDH"/>
    <property type="match status" value="1"/>
</dbReference>
<dbReference type="SUPFAM" id="SSF51412">
    <property type="entry name" value="Inosine monophosphate dehydrogenase (IMPDH)"/>
    <property type="match status" value="1"/>
</dbReference>
<comment type="caution">
    <text evidence="3">The sequence shown here is derived from an EMBL/GenBank/DDBJ whole genome shotgun (WGS) entry which is preliminary data.</text>
</comment>
<evidence type="ECO:0000259" key="2">
    <source>
        <dbReference type="Pfam" id="PF00478"/>
    </source>
</evidence>
<protein>
    <submittedName>
        <fullName evidence="3">IMP dehydrogenase</fullName>
    </submittedName>
</protein>
<evidence type="ECO:0000313" key="4">
    <source>
        <dbReference type="Proteomes" id="UP000721045"/>
    </source>
</evidence>